<feature type="binding site" evidence="12">
    <location>
        <position position="125"/>
    </location>
    <ligand>
        <name>FAD</name>
        <dbReference type="ChEBI" id="CHEBI:57692"/>
    </ligand>
</feature>
<dbReference type="InterPro" id="IPR002218">
    <property type="entry name" value="MnmG-rel"/>
</dbReference>
<accession>A0AAD2ZJE2</accession>
<evidence type="ECO:0000256" key="6">
    <source>
        <dbReference type="ARBA" id="ARBA00022630"/>
    </source>
</evidence>
<dbReference type="SMART" id="SM01228">
    <property type="entry name" value="GIDA_assoc_3"/>
    <property type="match status" value="1"/>
</dbReference>
<evidence type="ECO:0000256" key="5">
    <source>
        <dbReference type="ARBA" id="ARBA00022490"/>
    </source>
</evidence>
<dbReference type="PANTHER" id="PTHR11806:SF0">
    <property type="entry name" value="PROTEIN MTO1 HOMOLOG, MITOCHONDRIAL"/>
    <property type="match status" value="1"/>
</dbReference>
<evidence type="ECO:0000256" key="3">
    <source>
        <dbReference type="ARBA" id="ARBA00007653"/>
    </source>
</evidence>
<dbReference type="FunFam" id="3.50.50.60:FF:000002">
    <property type="entry name" value="tRNA uridine 5-carboxymethylaminomethyl modification enzyme MnmG"/>
    <property type="match status" value="1"/>
</dbReference>
<dbReference type="EMBL" id="ABEXCJ050000042">
    <property type="protein sequence ID" value="EMR4592084.1"/>
    <property type="molecule type" value="Genomic_DNA"/>
</dbReference>
<dbReference type="SUPFAM" id="SSF51905">
    <property type="entry name" value="FAD/NAD(P)-binding domain"/>
    <property type="match status" value="1"/>
</dbReference>
<keyword evidence="7 12" id="KW-0819">tRNA processing</keyword>
<dbReference type="Gene3D" id="3.50.50.60">
    <property type="entry name" value="FAD/NAD(P)-binding domain"/>
    <property type="match status" value="2"/>
</dbReference>
<name>A0AAD2ZJE2_PRORE</name>
<evidence type="ECO:0000313" key="14">
    <source>
        <dbReference type="EMBL" id="ELR5218476.1"/>
    </source>
</evidence>
<comment type="caution">
    <text evidence="14">The sequence shown here is derived from an EMBL/GenBank/DDBJ whole genome shotgun (WGS) entry which is preliminary data.</text>
</comment>
<evidence type="ECO:0000256" key="9">
    <source>
        <dbReference type="ARBA" id="ARBA00023027"/>
    </source>
</evidence>
<dbReference type="FunFam" id="3.50.50.60:FF:000010">
    <property type="entry name" value="tRNA uridine 5-carboxymethylaminomethyl modification enzyme MnmG"/>
    <property type="match status" value="1"/>
</dbReference>
<feature type="binding site" evidence="12">
    <location>
        <position position="180"/>
    </location>
    <ligand>
        <name>FAD</name>
        <dbReference type="ChEBI" id="CHEBI:57692"/>
    </ligand>
</feature>
<dbReference type="InterPro" id="IPR040131">
    <property type="entry name" value="MnmG_N"/>
</dbReference>
<dbReference type="InterPro" id="IPR036188">
    <property type="entry name" value="FAD/NAD-bd_sf"/>
</dbReference>
<comment type="subunit">
    <text evidence="10 12">Homodimer. Heterotetramer of two MnmE and two MnmG subunits.</text>
</comment>
<dbReference type="GO" id="GO:0005829">
    <property type="term" value="C:cytosol"/>
    <property type="evidence" value="ECO:0007669"/>
    <property type="project" value="TreeGrafter"/>
</dbReference>
<gene>
    <name evidence="12 14" type="primary">mnmG</name>
    <name evidence="12" type="synonym">gidA</name>
    <name evidence="16" type="ORF">M0K77_003004</name>
    <name evidence="17" type="ORF">M0K77_004480</name>
    <name evidence="14" type="ORF">M0K77_RS15020</name>
    <name evidence="15" type="ORF">M0K77_RS22400</name>
</gene>
<dbReference type="GO" id="GO:0030488">
    <property type="term" value="P:tRNA methylation"/>
    <property type="evidence" value="ECO:0007669"/>
    <property type="project" value="TreeGrafter"/>
</dbReference>
<dbReference type="HAMAP" id="MF_00129">
    <property type="entry name" value="MnmG_GidA"/>
    <property type="match status" value="1"/>
</dbReference>
<dbReference type="Gene3D" id="1.10.150.570">
    <property type="entry name" value="GidA associated domain, C-terminal subdomain"/>
    <property type="match status" value="1"/>
</dbReference>
<dbReference type="PANTHER" id="PTHR11806">
    <property type="entry name" value="GLUCOSE INHIBITED DIVISION PROTEIN A"/>
    <property type="match status" value="1"/>
</dbReference>
<dbReference type="EMBL" id="ABEXCJ040000042">
    <property type="protein sequence ID" value="ELR5219897.1"/>
    <property type="molecule type" value="Genomic_DNA"/>
</dbReference>
<reference evidence="14" key="1">
    <citation type="submission" date="2023-10" db="EMBL/GenBank/DDBJ databases">
        <authorList>
            <consortium name="Clinical and Environmental Microbiology Branch: Whole genome sequencing antimicrobial resistance pathogens in the healthcare setting"/>
        </authorList>
    </citation>
    <scope>NUCLEOTIDE SEQUENCE</scope>
    <source>
        <strain evidence="14">2020QW-00022</strain>
    </source>
</reference>
<evidence type="ECO:0000256" key="2">
    <source>
        <dbReference type="ARBA" id="ARBA00003717"/>
    </source>
</evidence>
<dbReference type="PROSITE" id="PS01280">
    <property type="entry name" value="GIDA_1"/>
    <property type="match status" value="1"/>
</dbReference>
<sequence length="629" mass="70317">MFYPEQFDVIVIGGGHAGTEAAMAAARMGRQTLLLTHNIDTLGQMSCNPAIGGIGKGHLVREIDALGGLMATATDKAGIQFRTLNASKGPAVRATRAQADRVLYRQAVRMALENQPNLMIFQQPVEDLIVENNRVTGAITRMGLKFKAKAVVLTVGTFLDGKIHIGLENYSGGRAGDPPSISLSQRLRELPLRVNRLKTGTPPRIDARTIDFSQLAQQLGDDPMPVFSFLGSQDQHPQQMPCHITYTNEKTHEVIRNNLDRSPMYAGVIEGIGPRYCPSIEDKVMRFADKDSHQIFLEPEGLTSNEIYPNGISTSLPFDVQMQIVHSMKGMENARIIRPGYAIEYDFFDPRDLKQTLESKFIDGLFFAGQINGTTGYEEAGAQGLLAGLNAAQHAFGLEGWFPRRDQAYIGVLVDDLCTLGTKEPYRMFTSRAEYRLMLREDNADLRLTEKGRELGLVDDIRWAHFNNKVELIEKERQRLKDIWVHPKSDNHTEIDEILTVPLSKEANGEDLLRRPEMTYQMLTSLNLFAPAITDPQAADQVEIQVKYEGYIARQKEEIERQLRNESTMLPVDLDYKQVKGLSNEVMAKLNDHKPTSIGQASRISGITPAAISILLVWLKKQGMLRRSA</sequence>
<keyword evidence="6 12" id="KW-0285">Flavoprotein</keyword>
<proteinExistence type="inferred from homology"/>
<evidence type="ECO:0000256" key="4">
    <source>
        <dbReference type="ARBA" id="ARBA00020461"/>
    </source>
</evidence>
<keyword evidence="8 12" id="KW-0274">FAD</keyword>
<dbReference type="AlphaFoldDB" id="A0AAD2ZJE2"/>
<dbReference type="Pfam" id="PF13932">
    <property type="entry name" value="SAM_GIDA_C"/>
    <property type="match status" value="1"/>
</dbReference>
<evidence type="ECO:0000256" key="1">
    <source>
        <dbReference type="ARBA" id="ARBA00001974"/>
    </source>
</evidence>
<feature type="binding site" evidence="12">
    <location>
        <position position="370"/>
    </location>
    <ligand>
        <name>FAD</name>
        <dbReference type="ChEBI" id="CHEBI:57692"/>
    </ligand>
</feature>
<evidence type="ECO:0000313" key="17">
    <source>
        <dbReference type="EMBL" id="EMR4592084.1"/>
    </source>
</evidence>
<dbReference type="FunFam" id="1.10.150.570:FF:000001">
    <property type="entry name" value="tRNA uridine 5-carboxymethylaminomethyl modification enzyme MnmG"/>
    <property type="match status" value="1"/>
</dbReference>
<dbReference type="GO" id="GO:0002098">
    <property type="term" value="P:tRNA wobble uridine modification"/>
    <property type="evidence" value="ECO:0007669"/>
    <property type="project" value="InterPro"/>
</dbReference>
<dbReference type="EMBL" id="ABEXCJ040000005">
    <property type="protein sequence ID" value="ELR5218476.1"/>
    <property type="molecule type" value="Genomic_DNA"/>
</dbReference>
<dbReference type="FunFam" id="1.10.10.1800:FF:000001">
    <property type="entry name" value="tRNA uridine 5-carboxymethylaminomethyl modification enzyme MnmG"/>
    <property type="match status" value="1"/>
</dbReference>
<dbReference type="PROSITE" id="PS50096">
    <property type="entry name" value="IQ"/>
    <property type="match status" value="1"/>
</dbReference>
<feature type="domain" description="tRNA uridine 5-carboxymethylaminomethyl modification enzyme C-terminal subdomain" evidence="13">
    <location>
        <begin position="546"/>
        <end position="617"/>
    </location>
</feature>
<evidence type="ECO:0000313" key="16">
    <source>
        <dbReference type="EMBL" id="EMR4590663.1"/>
    </source>
</evidence>
<dbReference type="GO" id="GO:0050660">
    <property type="term" value="F:flavin adenine dinucleotide binding"/>
    <property type="evidence" value="ECO:0007669"/>
    <property type="project" value="UniProtKB-UniRule"/>
</dbReference>
<organism evidence="14">
    <name type="scientific">Providencia rettgeri</name>
    <dbReference type="NCBI Taxonomy" id="587"/>
    <lineage>
        <taxon>Bacteria</taxon>
        <taxon>Pseudomonadati</taxon>
        <taxon>Pseudomonadota</taxon>
        <taxon>Gammaproteobacteria</taxon>
        <taxon>Enterobacterales</taxon>
        <taxon>Morganellaceae</taxon>
        <taxon>Providencia</taxon>
    </lineage>
</organism>
<dbReference type="RefSeq" id="WP_213914573.1">
    <property type="nucleotide sequence ID" value="NZ_CP096258.1"/>
</dbReference>
<evidence type="ECO:0000256" key="7">
    <source>
        <dbReference type="ARBA" id="ARBA00022694"/>
    </source>
</evidence>
<dbReference type="Pfam" id="PF21680">
    <property type="entry name" value="GIDA_C_1st"/>
    <property type="match status" value="1"/>
</dbReference>
<dbReference type="InterPro" id="IPR047001">
    <property type="entry name" value="MnmG_C_subdom"/>
</dbReference>
<comment type="cofactor">
    <cofactor evidence="1 12">
        <name>FAD</name>
        <dbReference type="ChEBI" id="CHEBI:57692"/>
    </cofactor>
</comment>
<dbReference type="Pfam" id="PF01134">
    <property type="entry name" value="GIDA"/>
    <property type="match status" value="1"/>
</dbReference>
<dbReference type="InterPro" id="IPR044920">
    <property type="entry name" value="MnmG_C_subdom_sf"/>
</dbReference>
<evidence type="ECO:0000259" key="13">
    <source>
        <dbReference type="SMART" id="SM01228"/>
    </source>
</evidence>
<evidence type="ECO:0000313" key="15">
    <source>
        <dbReference type="EMBL" id="ELR5219897.1"/>
    </source>
</evidence>
<dbReference type="InterPro" id="IPR049312">
    <property type="entry name" value="GIDA_C_N"/>
</dbReference>
<dbReference type="PROSITE" id="PS01281">
    <property type="entry name" value="GIDA_2"/>
    <property type="match status" value="1"/>
</dbReference>
<comment type="function">
    <text evidence="2 12">NAD-binding protein involved in the addition of a carboxymethylaminomethyl (cmnm) group at the wobble position (U34) of certain tRNAs, forming tRNA-cmnm(5)s(2)U34.</text>
</comment>
<dbReference type="Gene3D" id="1.10.10.1800">
    <property type="entry name" value="tRNA uridine 5-carboxymethylaminomethyl modification enzyme MnmG/GidA"/>
    <property type="match status" value="1"/>
</dbReference>
<evidence type="ECO:0000256" key="11">
    <source>
        <dbReference type="ARBA" id="ARBA00031800"/>
    </source>
</evidence>
<feature type="binding site" evidence="12">
    <location>
        <begin position="13"/>
        <end position="18"/>
    </location>
    <ligand>
        <name>FAD</name>
        <dbReference type="ChEBI" id="CHEBI:57692"/>
    </ligand>
</feature>
<feature type="binding site" evidence="12">
    <location>
        <begin position="273"/>
        <end position="287"/>
    </location>
    <ligand>
        <name>NAD(+)</name>
        <dbReference type="ChEBI" id="CHEBI:57540"/>
    </ligand>
</feature>
<evidence type="ECO:0000256" key="12">
    <source>
        <dbReference type="HAMAP-Rule" id="MF_00129"/>
    </source>
</evidence>
<keyword evidence="5 12" id="KW-0963">Cytoplasm</keyword>
<dbReference type="EMBL" id="ABEXCJ050000005">
    <property type="protein sequence ID" value="EMR4590663.1"/>
    <property type="molecule type" value="Genomic_DNA"/>
</dbReference>
<protein>
    <recommendedName>
        <fullName evidence="4 12">tRNA uridine 5-carboxymethylaminomethyl modification enzyme MnmG</fullName>
    </recommendedName>
    <alternativeName>
        <fullName evidence="11 12">Glucose-inhibited division protein A</fullName>
    </alternativeName>
</protein>
<comment type="subcellular location">
    <subcellularLocation>
        <location evidence="12">Cytoplasm</location>
    </subcellularLocation>
</comment>
<keyword evidence="9 12" id="KW-0520">NAD</keyword>
<evidence type="ECO:0000256" key="10">
    <source>
        <dbReference type="ARBA" id="ARBA00025948"/>
    </source>
</evidence>
<comment type="similarity">
    <text evidence="3 12">Belongs to the MnmG family.</text>
</comment>
<dbReference type="NCBIfam" id="TIGR00136">
    <property type="entry name" value="mnmG_gidA"/>
    <property type="match status" value="1"/>
</dbReference>
<dbReference type="InterPro" id="IPR020595">
    <property type="entry name" value="MnmG-rel_CS"/>
</dbReference>
<dbReference type="InterPro" id="IPR026904">
    <property type="entry name" value="MnmG_C"/>
</dbReference>
<dbReference type="InterPro" id="IPR004416">
    <property type="entry name" value="MnmG"/>
</dbReference>
<evidence type="ECO:0000256" key="8">
    <source>
        <dbReference type="ARBA" id="ARBA00022827"/>
    </source>
</evidence>